<dbReference type="OrthoDB" id="3256745at2759"/>
<feature type="transmembrane region" description="Helical" evidence="2">
    <location>
        <begin position="159"/>
        <end position="185"/>
    </location>
</feature>
<dbReference type="AlphaFoldDB" id="A0A8H5LTD4"/>
<comment type="caution">
    <text evidence="3">The sequence shown here is derived from an EMBL/GenBank/DDBJ whole genome shotgun (WGS) entry which is preliminary data.</text>
</comment>
<evidence type="ECO:0000313" key="3">
    <source>
        <dbReference type="EMBL" id="KAF5369335.1"/>
    </source>
</evidence>
<feature type="compositionally biased region" description="Polar residues" evidence="1">
    <location>
        <begin position="295"/>
        <end position="307"/>
    </location>
</feature>
<gene>
    <name evidence="3" type="ORF">D9758_002805</name>
</gene>
<keyword evidence="4" id="KW-1185">Reference proteome</keyword>
<sequence>MVLSISLRSLGSLGCAWKAFQKVVLGTVTVWSRMYIIARYILHWPRLAYGSLSYASSFLHRCHSSDLETLPFIELSFNSSNAPYWFFKLVFDRNLHYPFFCFEFNLLEGNRFLSWRTIYAIPVLVFPLAGTAAQAIAIFRLDAVNPFDGLDCDARNPSWVRFLGYAGLPLLFAFPVFCFSIGTIIHGVKRRTSRPPDVIWNVNSDSFTTLRPRRTHYKDFRRYATTPPLPRVLQSPSPNTQLQYAISPGRAPISPTLSSPVLTARQFHLPFSPLFSQEGQAQPSHQSQSHSASSLQGTDSRPVSSLFPTFAPASLSESPNSISTHHGPADFMSYLYYRDDWKDPSGNHSPPRERERSRTPSSIRWNHEIEIEDSDELGETVESEEHKEMYKFTRDRPRQLTPNDLNMSYTGAPRSIPSPIVNDRLPQGHSPSSLNDTVPNVLILIISQLSFFVTLLLACITPLIDAITYRNPPSRFGTQHVALLFSVWIPVIIIGCSKLWQT</sequence>
<evidence type="ECO:0000256" key="2">
    <source>
        <dbReference type="SAM" id="Phobius"/>
    </source>
</evidence>
<organism evidence="3 4">
    <name type="scientific">Tetrapyrgos nigripes</name>
    <dbReference type="NCBI Taxonomy" id="182062"/>
    <lineage>
        <taxon>Eukaryota</taxon>
        <taxon>Fungi</taxon>
        <taxon>Dikarya</taxon>
        <taxon>Basidiomycota</taxon>
        <taxon>Agaricomycotina</taxon>
        <taxon>Agaricomycetes</taxon>
        <taxon>Agaricomycetidae</taxon>
        <taxon>Agaricales</taxon>
        <taxon>Marasmiineae</taxon>
        <taxon>Marasmiaceae</taxon>
        <taxon>Tetrapyrgos</taxon>
    </lineage>
</organism>
<accession>A0A8H5LTD4</accession>
<keyword evidence="2" id="KW-0812">Transmembrane</keyword>
<feature type="transmembrane region" description="Helical" evidence="2">
    <location>
        <begin position="441"/>
        <end position="464"/>
    </location>
</feature>
<evidence type="ECO:0000313" key="4">
    <source>
        <dbReference type="Proteomes" id="UP000559256"/>
    </source>
</evidence>
<evidence type="ECO:0000256" key="1">
    <source>
        <dbReference type="SAM" id="MobiDB-lite"/>
    </source>
</evidence>
<feature type="transmembrane region" description="Helical" evidence="2">
    <location>
        <begin position="118"/>
        <end position="139"/>
    </location>
</feature>
<feature type="transmembrane region" description="Helical" evidence="2">
    <location>
        <begin position="476"/>
        <end position="496"/>
    </location>
</feature>
<reference evidence="3 4" key="1">
    <citation type="journal article" date="2020" name="ISME J.">
        <title>Uncovering the hidden diversity of litter-decomposition mechanisms in mushroom-forming fungi.</title>
        <authorList>
            <person name="Floudas D."/>
            <person name="Bentzer J."/>
            <person name="Ahren D."/>
            <person name="Johansson T."/>
            <person name="Persson P."/>
            <person name="Tunlid A."/>
        </authorList>
    </citation>
    <scope>NUCLEOTIDE SEQUENCE [LARGE SCALE GENOMIC DNA]</scope>
    <source>
        <strain evidence="3 4">CBS 291.85</strain>
    </source>
</reference>
<keyword evidence="2" id="KW-0472">Membrane</keyword>
<proteinExistence type="predicted"/>
<protein>
    <submittedName>
        <fullName evidence="3">Uncharacterized protein</fullName>
    </submittedName>
</protein>
<feature type="compositionally biased region" description="Basic and acidic residues" evidence="1">
    <location>
        <begin position="343"/>
        <end position="358"/>
    </location>
</feature>
<keyword evidence="2" id="KW-1133">Transmembrane helix</keyword>
<feature type="region of interest" description="Disordered" evidence="1">
    <location>
        <begin position="276"/>
        <end position="308"/>
    </location>
</feature>
<name>A0A8H5LTD4_9AGAR</name>
<feature type="compositionally biased region" description="Low complexity" evidence="1">
    <location>
        <begin position="280"/>
        <end position="294"/>
    </location>
</feature>
<feature type="region of interest" description="Disordered" evidence="1">
    <location>
        <begin position="343"/>
        <end position="364"/>
    </location>
</feature>
<dbReference type="Proteomes" id="UP000559256">
    <property type="component" value="Unassembled WGS sequence"/>
</dbReference>
<dbReference type="EMBL" id="JAACJM010000013">
    <property type="protein sequence ID" value="KAF5369335.1"/>
    <property type="molecule type" value="Genomic_DNA"/>
</dbReference>